<sequence>MNVSRLVVWMCEDRRTPAAQQTPTTTTAVVQREIRLRIAHILPLNTCRCRPRRATTTTTSKDSARPSRTGGVGGGRGDQDSRLQMVYTLGKVPEEWEGEEGFIDTNMINTHVTKPNGINHKIVMCGGPAMVLSSLYSLRTLGYTSECVFVYGQFGIEQVKTVYGKNINLSSHRCDNLVALLPKLVVVVVVVTCLLTSASFGD</sequence>
<evidence type="ECO:0000313" key="5">
    <source>
        <dbReference type="Proteomes" id="UP000324222"/>
    </source>
</evidence>
<keyword evidence="2" id="KW-1133">Transmembrane helix</keyword>
<dbReference type="InterPro" id="IPR039261">
    <property type="entry name" value="FNR_nucleotide-bd"/>
</dbReference>
<evidence type="ECO:0000256" key="1">
    <source>
        <dbReference type="SAM" id="MobiDB-lite"/>
    </source>
</evidence>
<name>A0A5B7DBX8_PORTR</name>
<gene>
    <name evidence="4" type="primary">Cyb5r3</name>
    <name evidence="4" type="ORF">E2C01_011664</name>
</gene>
<dbReference type="InterPro" id="IPR001433">
    <property type="entry name" value="OxRdtase_FAD/NAD-bd"/>
</dbReference>
<dbReference type="OrthoDB" id="432685at2759"/>
<comment type="caution">
    <text evidence="4">The sequence shown here is derived from an EMBL/GenBank/DDBJ whole genome shotgun (WGS) entry which is preliminary data.</text>
</comment>
<dbReference type="GO" id="GO:0016491">
    <property type="term" value="F:oxidoreductase activity"/>
    <property type="evidence" value="ECO:0007669"/>
    <property type="project" value="InterPro"/>
</dbReference>
<dbReference type="SUPFAM" id="SSF52343">
    <property type="entry name" value="Ferredoxin reductase-like, C-terminal NADP-linked domain"/>
    <property type="match status" value="1"/>
</dbReference>
<reference evidence="4 5" key="1">
    <citation type="submission" date="2019-05" db="EMBL/GenBank/DDBJ databases">
        <title>Another draft genome of Portunus trituberculatus and its Hox gene families provides insights of decapod evolution.</title>
        <authorList>
            <person name="Jeong J.-H."/>
            <person name="Song I."/>
            <person name="Kim S."/>
            <person name="Choi T."/>
            <person name="Kim D."/>
            <person name="Ryu S."/>
            <person name="Kim W."/>
        </authorList>
    </citation>
    <scope>NUCLEOTIDE SEQUENCE [LARGE SCALE GENOMIC DNA]</scope>
    <source>
        <tissue evidence="4">Muscle</tissue>
    </source>
</reference>
<evidence type="ECO:0000259" key="3">
    <source>
        <dbReference type="Pfam" id="PF00175"/>
    </source>
</evidence>
<dbReference type="Pfam" id="PF00175">
    <property type="entry name" value="NAD_binding_1"/>
    <property type="match status" value="1"/>
</dbReference>
<accession>A0A5B7DBX8</accession>
<evidence type="ECO:0000256" key="2">
    <source>
        <dbReference type="SAM" id="Phobius"/>
    </source>
</evidence>
<keyword evidence="2" id="KW-0812">Transmembrane</keyword>
<evidence type="ECO:0000313" key="4">
    <source>
        <dbReference type="EMBL" id="MPC18770.1"/>
    </source>
</evidence>
<protein>
    <submittedName>
        <fullName evidence="4">NADH-cytochrome b5 reductase 3</fullName>
    </submittedName>
</protein>
<keyword evidence="5" id="KW-1185">Reference proteome</keyword>
<dbReference type="Gene3D" id="3.40.50.80">
    <property type="entry name" value="Nucleotide-binding domain of ferredoxin-NADP reductase (FNR) module"/>
    <property type="match status" value="1"/>
</dbReference>
<feature type="domain" description="Oxidoreductase FAD/NAD(P)-binding" evidence="3">
    <location>
        <begin position="80"/>
        <end position="131"/>
    </location>
</feature>
<dbReference type="AlphaFoldDB" id="A0A5B7DBX8"/>
<feature type="region of interest" description="Disordered" evidence="1">
    <location>
        <begin position="52"/>
        <end position="79"/>
    </location>
</feature>
<dbReference type="EMBL" id="VSRR010000709">
    <property type="protein sequence ID" value="MPC18770.1"/>
    <property type="molecule type" value="Genomic_DNA"/>
</dbReference>
<dbReference type="Proteomes" id="UP000324222">
    <property type="component" value="Unassembled WGS sequence"/>
</dbReference>
<keyword evidence="2" id="KW-0472">Membrane</keyword>
<feature type="transmembrane region" description="Helical" evidence="2">
    <location>
        <begin position="177"/>
        <end position="200"/>
    </location>
</feature>
<proteinExistence type="predicted"/>
<organism evidence="4 5">
    <name type="scientific">Portunus trituberculatus</name>
    <name type="common">Swimming crab</name>
    <name type="synonym">Neptunus trituberculatus</name>
    <dbReference type="NCBI Taxonomy" id="210409"/>
    <lineage>
        <taxon>Eukaryota</taxon>
        <taxon>Metazoa</taxon>
        <taxon>Ecdysozoa</taxon>
        <taxon>Arthropoda</taxon>
        <taxon>Crustacea</taxon>
        <taxon>Multicrustacea</taxon>
        <taxon>Malacostraca</taxon>
        <taxon>Eumalacostraca</taxon>
        <taxon>Eucarida</taxon>
        <taxon>Decapoda</taxon>
        <taxon>Pleocyemata</taxon>
        <taxon>Brachyura</taxon>
        <taxon>Eubrachyura</taxon>
        <taxon>Portunoidea</taxon>
        <taxon>Portunidae</taxon>
        <taxon>Portuninae</taxon>
        <taxon>Portunus</taxon>
    </lineage>
</organism>